<comment type="similarity">
    <text evidence="1 5">Belongs to the polypeptide deformylase family.</text>
</comment>
<evidence type="ECO:0000256" key="2">
    <source>
        <dbReference type="ARBA" id="ARBA00022723"/>
    </source>
</evidence>
<dbReference type="EC" id="3.5.1.88" evidence="5"/>
<evidence type="ECO:0000313" key="7">
    <source>
        <dbReference type="Proteomes" id="UP000595618"/>
    </source>
</evidence>
<sequence length="196" mass="21980">MEKTTPIVKEPSRVLRRKATEIPVGGIPTSRVQRLISQMKEALKNTPDGVGLAAPQVGESLRIFIVSGEAEEIDKAEKKGWQRSKADSVSQKSEPPYEKRDWKYYVFINPAVKKASSTKIEGPEGCLSVPGKYGAVQRHEKITVEAYDEQGKKITRGASRFFARVMQHELDHLEGILFIDKAENITDANRYGTKKH</sequence>
<dbReference type="FunFam" id="3.90.45.10:FF:000003">
    <property type="entry name" value="Peptide deformylase"/>
    <property type="match status" value="1"/>
</dbReference>
<keyword evidence="5" id="KW-0408">Iron</keyword>
<dbReference type="Proteomes" id="UP000595618">
    <property type="component" value="Chromosome"/>
</dbReference>
<keyword evidence="4 5" id="KW-0648">Protein biosynthesis</keyword>
<keyword evidence="2 5" id="KW-0479">Metal-binding</keyword>
<reference evidence="6 7" key="1">
    <citation type="submission" date="2020-07" db="EMBL/GenBank/DDBJ databases">
        <title>Huge and variable diversity of episymbiotic CPR bacteria and DPANN archaea in groundwater ecosystems.</title>
        <authorList>
            <person name="He C.Y."/>
            <person name="Keren R."/>
            <person name="Whittaker M."/>
            <person name="Farag I.F."/>
            <person name="Doudna J."/>
            <person name="Cate J.H.D."/>
            <person name="Banfield J.F."/>
        </authorList>
    </citation>
    <scope>NUCLEOTIDE SEQUENCE [LARGE SCALE GENOMIC DNA]</scope>
    <source>
        <strain evidence="6">NC_groundwater_541_Ag_S-0.1um_46_50</strain>
    </source>
</reference>
<feature type="binding site" evidence="5">
    <location>
        <position position="168"/>
    </location>
    <ligand>
        <name>Fe cation</name>
        <dbReference type="ChEBI" id="CHEBI:24875"/>
    </ligand>
</feature>
<keyword evidence="3 5" id="KW-0378">Hydrolase</keyword>
<gene>
    <name evidence="5" type="primary">def</name>
    <name evidence="6" type="ORF">HYW89_04700</name>
</gene>
<dbReference type="EMBL" id="CP066690">
    <property type="protein sequence ID" value="QQG45265.1"/>
    <property type="molecule type" value="Genomic_DNA"/>
</dbReference>
<dbReference type="Pfam" id="PF01327">
    <property type="entry name" value="Pep_deformylase"/>
    <property type="match status" value="1"/>
</dbReference>
<organism evidence="6 7">
    <name type="scientific">Candidatus Sungiibacteriota bacterium</name>
    <dbReference type="NCBI Taxonomy" id="2750080"/>
    <lineage>
        <taxon>Bacteria</taxon>
        <taxon>Candidatus Sungiibacteriota</taxon>
    </lineage>
</organism>
<dbReference type="SUPFAM" id="SSF56420">
    <property type="entry name" value="Peptide deformylase"/>
    <property type="match status" value="1"/>
</dbReference>
<evidence type="ECO:0000313" key="6">
    <source>
        <dbReference type="EMBL" id="QQG45265.1"/>
    </source>
</evidence>
<dbReference type="GO" id="GO:0006412">
    <property type="term" value="P:translation"/>
    <property type="evidence" value="ECO:0007669"/>
    <property type="project" value="UniProtKB-UniRule"/>
</dbReference>
<proteinExistence type="inferred from homology"/>
<dbReference type="GO" id="GO:0046872">
    <property type="term" value="F:metal ion binding"/>
    <property type="evidence" value="ECO:0007669"/>
    <property type="project" value="UniProtKB-KW"/>
</dbReference>
<name>A0A7T5UQM3_9BACT</name>
<protein>
    <recommendedName>
        <fullName evidence="5">Peptide deformylase</fullName>
        <shortName evidence="5">PDF</shortName>
        <ecNumber evidence="5">3.5.1.88</ecNumber>
    </recommendedName>
    <alternativeName>
        <fullName evidence="5">Polypeptide deformylase</fullName>
    </alternativeName>
</protein>
<dbReference type="GO" id="GO:0042586">
    <property type="term" value="F:peptide deformylase activity"/>
    <property type="evidence" value="ECO:0007669"/>
    <property type="project" value="UniProtKB-UniRule"/>
</dbReference>
<comment type="cofactor">
    <cofactor evidence="5">
        <name>Fe(2+)</name>
        <dbReference type="ChEBI" id="CHEBI:29033"/>
    </cofactor>
    <text evidence="5">Binds 1 Fe(2+) ion.</text>
</comment>
<dbReference type="CDD" id="cd00487">
    <property type="entry name" value="Pep_deformylase"/>
    <property type="match status" value="1"/>
</dbReference>
<feature type="binding site" evidence="5">
    <location>
        <position position="126"/>
    </location>
    <ligand>
        <name>Fe cation</name>
        <dbReference type="ChEBI" id="CHEBI:24875"/>
    </ligand>
</feature>
<dbReference type="PRINTS" id="PR01576">
    <property type="entry name" value="PDEFORMYLASE"/>
</dbReference>
<feature type="binding site" evidence="5">
    <location>
        <position position="172"/>
    </location>
    <ligand>
        <name>Fe cation</name>
        <dbReference type="ChEBI" id="CHEBI:24875"/>
    </ligand>
</feature>
<dbReference type="NCBIfam" id="NF001159">
    <property type="entry name" value="PRK00150.1-3"/>
    <property type="match status" value="1"/>
</dbReference>
<comment type="catalytic activity">
    <reaction evidence="5">
        <text>N-terminal N-formyl-L-methionyl-[peptide] + H2O = N-terminal L-methionyl-[peptide] + formate</text>
        <dbReference type="Rhea" id="RHEA:24420"/>
        <dbReference type="Rhea" id="RHEA-COMP:10639"/>
        <dbReference type="Rhea" id="RHEA-COMP:10640"/>
        <dbReference type="ChEBI" id="CHEBI:15377"/>
        <dbReference type="ChEBI" id="CHEBI:15740"/>
        <dbReference type="ChEBI" id="CHEBI:49298"/>
        <dbReference type="ChEBI" id="CHEBI:64731"/>
        <dbReference type="EC" id="3.5.1.88"/>
    </reaction>
</comment>
<dbReference type="InterPro" id="IPR023635">
    <property type="entry name" value="Peptide_deformylase"/>
</dbReference>
<evidence type="ECO:0000256" key="4">
    <source>
        <dbReference type="ARBA" id="ARBA00022917"/>
    </source>
</evidence>
<dbReference type="HAMAP" id="MF_00163">
    <property type="entry name" value="Pep_deformylase"/>
    <property type="match status" value="1"/>
</dbReference>
<evidence type="ECO:0000256" key="1">
    <source>
        <dbReference type="ARBA" id="ARBA00010759"/>
    </source>
</evidence>
<dbReference type="InterPro" id="IPR036821">
    <property type="entry name" value="Peptide_deformylase_sf"/>
</dbReference>
<accession>A0A7T5UQM3</accession>
<dbReference type="AlphaFoldDB" id="A0A7T5UQM3"/>
<dbReference type="PIRSF" id="PIRSF004749">
    <property type="entry name" value="Pep_def"/>
    <property type="match status" value="1"/>
</dbReference>
<dbReference type="PANTHER" id="PTHR10458">
    <property type="entry name" value="PEPTIDE DEFORMYLASE"/>
    <property type="match status" value="1"/>
</dbReference>
<dbReference type="Gene3D" id="3.90.45.10">
    <property type="entry name" value="Peptide deformylase"/>
    <property type="match status" value="1"/>
</dbReference>
<evidence type="ECO:0000256" key="5">
    <source>
        <dbReference type="HAMAP-Rule" id="MF_00163"/>
    </source>
</evidence>
<feature type="active site" evidence="5">
    <location>
        <position position="169"/>
    </location>
</feature>
<evidence type="ECO:0000256" key="3">
    <source>
        <dbReference type="ARBA" id="ARBA00022801"/>
    </source>
</evidence>
<dbReference type="PANTHER" id="PTHR10458:SF22">
    <property type="entry name" value="PEPTIDE DEFORMYLASE"/>
    <property type="match status" value="1"/>
</dbReference>
<comment type="function">
    <text evidence="5">Removes the formyl group from the N-terminal Met of newly synthesized proteins. Requires at least a dipeptide for an efficient rate of reaction. N-terminal L-methionine is a prerequisite for activity but the enzyme has broad specificity at other positions.</text>
</comment>